<dbReference type="Proteomes" id="UP000324241">
    <property type="component" value="Unassembled WGS sequence"/>
</dbReference>
<dbReference type="Gene3D" id="3.40.640.10">
    <property type="entry name" value="Type I PLP-dependent aspartate aminotransferase-like (Major domain)"/>
    <property type="match status" value="1"/>
</dbReference>
<evidence type="ECO:0000256" key="4">
    <source>
        <dbReference type="ARBA" id="ARBA00022679"/>
    </source>
</evidence>
<dbReference type="SUPFAM" id="SSF53383">
    <property type="entry name" value="PLP-dependent transferases"/>
    <property type="match status" value="1"/>
</dbReference>
<keyword evidence="5" id="KW-0663">Pyridoxal phosphate</keyword>
<dbReference type="GO" id="GO:0005829">
    <property type="term" value="C:cytosol"/>
    <property type="evidence" value="ECO:0007669"/>
    <property type="project" value="TreeGrafter"/>
</dbReference>
<dbReference type="InterPro" id="IPR000796">
    <property type="entry name" value="Asp_trans"/>
</dbReference>
<dbReference type="RefSeq" id="XP_033421934.1">
    <property type="nucleotide sequence ID" value="XM_033576079.1"/>
</dbReference>
<organism evidence="7 8">
    <name type="scientific">Aspergillus tanneri</name>
    <dbReference type="NCBI Taxonomy" id="1220188"/>
    <lineage>
        <taxon>Eukaryota</taxon>
        <taxon>Fungi</taxon>
        <taxon>Dikarya</taxon>
        <taxon>Ascomycota</taxon>
        <taxon>Pezizomycotina</taxon>
        <taxon>Eurotiomycetes</taxon>
        <taxon>Eurotiomycetidae</taxon>
        <taxon>Eurotiales</taxon>
        <taxon>Aspergillaceae</taxon>
        <taxon>Aspergillus</taxon>
        <taxon>Aspergillus subgen. Circumdati</taxon>
    </lineage>
</organism>
<dbReference type="InterPro" id="IPR015421">
    <property type="entry name" value="PyrdxlP-dep_Trfase_major"/>
</dbReference>
<dbReference type="EMBL" id="QUQM01000008">
    <property type="protein sequence ID" value="KAA8642572.1"/>
    <property type="molecule type" value="Genomic_DNA"/>
</dbReference>
<dbReference type="VEuPathDB" id="FungiDB:EYZ11_004926"/>
<dbReference type="InterPro" id="IPR015424">
    <property type="entry name" value="PyrdxlP-dep_Trfase"/>
</dbReference>
<dbReference type="GO" id="GO:0004069">
    <property type="term" value="F:L-aspartate:2-oxoglutarate aminotransferase activity"/>
    <property type="evidence" value="ECO:0007669"/>
    <property type="project" value="TreeGrafter"/>
</dbReference>
<dbReference type="PROSITE" id="PS51257">
    <property type="entry name" value="PROKAR_LIPOPROTEIN"/>
    <property type="match status" value="1"/>
</dbReference>
<dbReference type="GO" id="GO:0030170">
    <property type="term" value="F:pyridoxal phosphate binding"/>
    <property type="evidence" value="ECO:0007669"/>
    <property type="project" value="InterPro"/>
</dbReference>
<name>A0A5M9M685_9EURO</name>
<evidence type="ECO:0000313" key="8">
    <source>
        <dbReference type="Proteomes" id="UP000324241"/>
    </source>
</evidence>
<dbReference type="PANTHER" id="PTHR11879">
    <property type="entry name" value="ASPARTATE AMINOTRANSFERASE"/>
    <property type="match status" value="1"/>
</dbReference>
<evidence type="ECO:0000256" key="1">
    <source>
        <dbReference type="ARBA" id="ARBA00001933"/>
    </source>
</evidence>
<dbReference type="PANTHER" id="PTHR11879:SF55">
    <property type="entry name" value="GLUTAMATE OXALOACETATE TRANSAMINASE 1, ISOFORM B"/>
    <property type="match status" value="1"/>
</dbReference>
<dbReference type="GeneID" id="54334218"/>
<feature type="domain" description="Aminotransferase class I/classII large" evidence="6">
    <location>
        <begin position="10"/>
        <end position="143"/>
    </location>
</feature>
<gene>
    <name evidence="7" type="ORF">ATNIH1004_011517</name>
</gene>
<dbReference type="InterPro" id="IPR004839">
    <property type="entry name" value="Aminotransferase_I/II_large"/>
</dbReference>
<dbReference type="Pfam" id="PF00155">
    <property type="entry name" value="Aminotran_1_2"/>
    <property type="match status" value="1"/>
</dbReference>
<protein>
    <recommendedName>
        <fullName evidence="6">Aminotransferase class I/classII large domain-containing protein</fullName>
    </recommendedName>
</protein>
<evidence type="ECO:0000256" key="5">
    <source>
        <dbReference type="ARBA" id="ARBA00022898"/>
    </source>
</evidence>
<proteinExistence type="predicted"/>
<evidence type="ECO:0000313" key="7">
    <source>
        <dbReference type="EMBL" id="KAA8642572.1"/>
    </source>
</evidence>
<sequence length="164" mass="18217">MSRTSGIIVTVQTFGGSGSCYVCAVFLDRYYGPWKKGALKRVCVPKEIWTNHPNVFRYLNIAVSSVPYYSHKFQAVAFGELINLLDHILNQSVVVLQVAANNPTGCDLSQAQWNFLVDVFRQKGHFAFFDAAYLGLASGNHDRDSANGGNASVRIDTHRVDSWL</sequence>
<dbReference type="OrthoDB" id="6752799at2759"/>
<evidence type="ECO:0000256" key="3">
    <source>
        <dbReference type="ARBA" id="ARBA00022576"/>
    </source>
</evidence>
<accession>A0A5M9M685</accession>
<reference evidence="7 8" key="1">
    <citation type="submission" date="2019-08" db="EMBL/GenBank/DDBJ databases">
        <title>The genome sequence of a newly discovered highly antifungal drug resistant Aspergillus species, Aspergillus tanneri NIH 1004.</title>
        <authorList>
            <person name="Mounaud S."/>
            <person name="Singh I."/>
            <person name="Joardar V."/>
            <person name="Pakala S."/>
            <person name="Pakala S."/>
            <person name="Venepally P."/>
            <person name="Chung J.K."/>
            <person name="Losada L."/>
            <person name="Nierman W.C."/>
        </authorList>
    </citation>
    <scope>NUCLEOTIDE SEQUENCE [LARGE SCALE GENOMIC DNA]</scope>
    <source>
        <strain evidence="7 8">NIH1004</strain>
    </source>
</reference>
<dbReference type="AlphaFoldDB" id="A0A5M9M685"/>
<keyword evidence="3" id="KW-0032">Aminotransferase</keyword>
<evidence type="ECO:0000259" key="6">
    <source>
        <dbReference type="Pfam" id="PF00155"/>
    </source>
</evidence>
<comment type="subunit">
    <text evidence="2">Homodimer.</text>
</comment>
<keyword evidence="4" id="KW-0808">Transferase</keyword>
<comment type="cofactor">
    <cofactor evidence="1">
        <name>pyridoxal 5'-phosphate</name>
        <dbReference type="ChEBI" id="CHEBI:597326"/>
    </cofactor>
</comment>
<dbReference type="GO" id="GO:0006532">
    <property type="term" value="P:aspartate biosynthetic process"/>
    <property type="evidence" value="ECO:0007669"/>
    <property type="project" value="TreeGrafter"/>
</dbReference>
<evidence type="ECO:0000256" key="2">
    <source>
        <dbReference type="ARBA" id="ARBA00011738"/>
    </source>
</evidence>
<comment type="caution">
    <text evidence="7">The sequence shown here is derived from an EMBL/GenBank/DDBJ whole genome shotgun (WGS) entry which is preliminary data.</text>
</comment>